<protein>
    <recommendedName>
        <fullName evidence="3">Integrase</fullName>
    </recommendedName>
</protein>
<evidence type="ECO:0000313" key="1">
    <source>
        <dbReference type="EMBL" id="AUT66791.1"/>
    </source>
</evidence>
<proteinExistence type="predicted"/>
<evidence type="ECO:0000313" key="2">
    <source>
        <dbReference type="Proteomes" id="UP000243502"/>
    </source>
</evidence>
<dbReference type="AlphaFoldDB" id="A0A2I8F5H2"/>
<dbReference type="InterPro" id="IPR022169">
    <property type="entry name" value="DUF3701"/>
</dbReference>
<accession>A0A2I8F5H2</accession>
<reference evidence="1 2" key="1">
    <citation type="submission" date="2018-01" db="EMBL/GenBank/DDBJ databases">
        <title>Species boundaries and ecological features among Paraburkholderia terrae DSMZ17804T, P. hospita DSMZ17164T and P. caribensis DSMZ13236T.</title>
        <authorList>
            <person name="Pratama A.A."/>
        </authorList>
    </citation>
    <scope>NUCLEOTIDE SEQUENCE [LARGE SCALE GENOMIC DNA]</scope>
    <source>
        <strain evidence="1 2">DSM 17804</strain>
    </source>
</reference>
<organism evidence="1 2">
    <name type="scientific">Paraburkholderia terrae</name>
    <dbReference type="NCBI Taxonomy" id="311230"/>
    <lineage>
        <taxon>Bacteria</taxon>
        <taxon>Pseudomonadati</taxon>
        <taxon>Pseudomonadota</taxon>
        <taxon>Betaproteobacteria</taxon>
        <taxon>Burkholderiales</taxon>
        <taxon>Burkholderiaceae</taxon>
        <taxon>Paraburkholderia</taxon>
    </lineage>
</organism>
<evidence type="ECO:0008006" key="3">
    <source>
        <dbReference type="Google" id="ProtNLM"/>
    </source>
</evidence>
<gene>
    <name evidence="1" type="ORF">C2L65_45320</name>
</gene>
<dbReference type="EMBL" id="CP026114">
    <property type="protein sequence ID" value="AUT66791.1"/>
    <property type="molecule type" value="Genomic_DNA"/>
</dbReference>
<dbReference type="Pfam" id="PF12482">
    <property type="entry name" value="DUF3701"/>
    <property type="match status" value="1"/>
</dbReference>
<sequence>MASTARRPSASSPRVDRKIARNAGLRVRQPAAHVRMESDLAEAPNPAHQVDCWFEPVVAARLAVAGLTIVADLLALIRRRQQRWYTSVPRLGPKGAERITGWLSLHAASQGEPSPLATTPRWQFVAGHPALARTPRLGTLIDVMPLESLQAIPLPAELDGSQGLNRGHTSTIRSRSTALSTHPWVDRRLRCG</sequence>
<dbReference type="KEGG" id="pter:C2L65_45320"/>
<name>A0A2I8F5H2_9BURK</name>
<dbReference type="Proteomes" id="UP000243502">
    <property type="component" value="Chromosome 4"/>
</dbReference>